<comment type="caution">
    <text evidence="1">The sequence shown here is derived from an EMBL/GenBank/DDBJ whole genome shotgun (WGS) entry which is preliminary data.</text>
</comment>
<evidence type="ECO:0000313" key="2">
    <source>
        <dbReference type="Proteomes" id="UP001221898"/>
    </source>
</evidence>
<dbReference type="EMBL" id="JAINUG010000015">
    <property type="protein sequence ID" value="KAJ8413511.1"/>
    <property type="molecule type" value="Genomic_DNA"/>
</dbReference>
<proteinExistence type="predicted"/>
<keyword evidence="2" id="KW-1185">Reference proteome</keyword>
<gene>
    <name evidence="1" type="ORF">AAFF_G00080180</name>
</gene>
<reference evidence="1" key="1">
    <citation type="journal article" date="2023" name="Science">
        <title>Genome structures resolve the early diversification of teleost fishes.</title>
        <authorList>
            <person name="Parey E."/>
            <person name="Louis A."/>
            <person name="Montfort J."/>
            <person name="Bouchez O."/>
            <person name="Roques C."/>
            <person name="Iampietro C."/>
            <person name="Lluch J."/>
            <person name="Castinel A."/>
            <person name="Donnadieu C."/>
            <person name="Desvignes T."/>
            <person name="Floi Bucao C."/>
            <person name="Jouanno E."/>
            <person name="Wen M."/>
            <person name="Mejri S."/>
            <person name="Dirks R."/>
            <person name="Jansen H."/>
            <person name="Henkel C."/>
            <person name="Chen W.J."/>
            <person name="Zahm M."/>
            <person name="Cabau C."/>
            <person name="Klopp C."/>
            <person name="Thompson A.W."/>
            <person name="Robinson-Rechavi M."/>
            <person name="Braasch I."/>
            <person name="Lecointre G."/>
            <person name="Bobe J."/>
            <person name="Postlethwait J.H."/>
            <person name="Berthelot C."/>
            <person name="Roest Crollius H."/>
            <person name="Guiguen Y."/>
        </authorList>
    </citation>
    <scope>NUCLEOTIDE SEQUENCE</scope>
    <source>
        <strain evidence="1">NC1722</strain>
    </source>
</reference>
<sequence length="82" mass="9074">MQCSSDCPDHSYAYQTSKFPNIKRKKIWEPCSNQITTNAIYSSAPSPILFSTKASFTISKQTVFEDHGISTALQTTLSSGLH</sequence>
<protein>
    <submittedName>
        <fullName evidence="1">Uncharacterized protein</fullName>
    </submittedName>
</protein>
<organism evidence="1 2">
    <name type="scientific">Aldrovandia affinis</name>
    <dbReference type="NCBI Taxonomy" id="143900"/>
    <lineage>
        <taxon>Eukaryota</taxon>
        <taxon>Metazoa</taxon>
        <taxon>Chordata</taxon>
        <taxon>Craniata</taxon>
        <taxon>Vertebrata</taxon>
        <taxon>Euteleostomi</taxon>
        <taxon>Actinopterygii</taxon>
        <taxon>Neopterygii</taxon>
        <taxon>Teleostei</taxon>
        <taxon>Notacanthiformes</taxon>
        <taxon>Halosauridae</taxon>
        <taxon>Aldrovandia</taxon>
    </lineage>
</organism>
<dbReference type="AlphaFoldDB" id="A0AAD7T4W3"/>
<name>A0AAD7T4W3_9TELE</name>
<dbReference type="Proteomes" id="UP001221898">
    <property type="component" value="Unassembled WGS sequence"/>
</dbReference>
<accession>A0AAD7T4W3</accession>
<evidence type="ECO:0000313" key="1">
    <source>
        <dbReference type="EMBL" id="KAJ8413511.1"/>
    </source>
</evidence>